<comment type="caution">
    <text evidence="1">The sequence shown here is derived from an EMBL/GenBank/DDBJ whole genome shotgun (WGS) entry which is preliminary data.</text>
</comment>
<dbReference type="EMBL" id="JXQQ01000033">
    <property type="protein sequence ID" value="KIQ31380.1"/>
    <property type="molecule type" value="Genomic_DNA"/>
</dbReference>
<proteinExistence type="predicted"/>
<evidence type="ECO:0000313" key="1">
    <source>
        <dbReference type="EMBL" id="KIQ31380.1"/>
    </source>
</evidence>
<protein>
    <submittedName>
        <fullName evidence="1">Uncharacterized protein</fullName>
    </submittedName>
</protein>
<accession>A0A0D0MPW8</accession>
<organism evidence="1 2">
    <name type="scientific">Variovorax paradoxus</name>
    <dbReference type="NCBI Taxonomy" id="34073"/>
    <lineage>
        <taxon>Bacteria</taxon>
        <taxon>Pseudomonadati</taxon>
        <taxon>Pseudomonadota</taxon>
        <taxon>Betaproteobacteria</taxon>
        <taxon>Burkholderiales</taxon>
        <taxon>Comamonadaceae</taxon>
        <taxon>Variovorax</taxon>
    </lineage>
</organism>
<dbReference type="Proteomes" id="UP000032067">
    <property type="component" value="Unassembled WGS sequence"/>
</dbReference>
<name>A0A0D0MPW8_VARPD</name>
<evidence type="ECO:0000313" key="2">
    <source>
        <dbReference type="Proteomes" id="UP000032067"/>
    </source>
</evidence>
<dbReference type="AlphaFoldDB" id="A0A0D0MPW8"/>
<reference evidence="1 2" key="1">
    <citation type="submission" date="2014-12" db="EMBL/GenBank/DDBJ databases">
        <title>16Stimator: statistical estimation of ribosomal gene copy numbers from draft genome assemblies.</title>
        <authorList>
            <person name="Perisin M.A."/>
            <person name="Vetter M."/>
            <person name="Gilbert J.A."/>
            <person name="Bergelson J."/>
        </authorList>
    </citation>
    <scope>NUCLEOTIDE SEQUENCE [LARGE SCALE GENOMIC DNA]</scope>
    <source>
        <strain evidence="1 2">MEDvA23</strain>
    </source>
</reference>
<sequence>MGNRPTATDADEEWLEVRMRRGRESTPVKISRDVFDDHFGARSAGQSLTLAYVINMDAIHAAIRAKLARGGYYTVNNPMELLASDIARLR</sequence>
<gene>
    <name evidence="1" type="ORF">RT97_15895</name>
</gene>